<sequence length="86" mass="9738">MLVLQDPEIFSYKTLEVSVGHTYRYIDQWPAQKDAAPIVLCLHGFGFQLEVSNSRPSGKGIPRDSTGLTWVRWHVQHPSTISTIKT</sequence>
<evidence type="ECO:0000313" key="2">
    <source>
        <dbReference type="Proteomes" id="UP000325313"/>
    </source>
</evidence>
<dbReference type="Proteomes" id="UP000325313">
    <property type="component" value="Unassembled WGS sequence"/>
</dbReference>
<dbReference type="EMBL" id="VDEP01000304">
    <property type="protein sequence ID" value="KAA1109653.1"/>
    <property type="molecule type" value="Genomic_DNA"/>
</dbReference>
<reference evidence="1 2" key="1">
    <citation type="submission" date="2019-05" db="EMBL/GenBank/DDBJ databases">
        <title>Emergence of the Ug99 lineage of the wheat stem rust pathogen through somatic hybridization.</title>
        <authorList>
            <person name="Li F."/>
            <person name="Upadhyaya N.M."/>
            <person name="Sperschneider J."/>
            <person name="Matny O."/>
            <person name="Nguyen-Phuc H."/>
            <person name="Mago R."/>
            <person name="Raley C."/>
            <person name="Miller M.E."/>
            <person name="Silverstein K.A.T."/>
            <person name="Henningsen E."/>
            <person name="Hirsch C.D."/>
            <person name="Visser B."/>
            <person name="Pretorius Z.A."/>
            <person name="Steffenson B.J."/>
            <person name="Schwessinger B."/>
            <person name="Dodds P.N."/>
            <person name="Figueroa M."/>
        </authorList>
    </citation>
    <scope>NUCLEOTIDE SEQUENCE [LARGE SCALE GENOMIC DNA]</scope>
    <source>
        <strain evidence="1 2">Ug99</strain>
    </source>
</reference>
<comment type="caution">
    <text evidence="1">The sequence shown here is derived from an EMBL/GenBank/DDBJ whole genome shotgun (WGS) entry which is preliminary data.</text>
</comment>
<accession>A0A5B0Q9H3</accession>
<dbReference type="AlphaFoldDB" id="A0A5B0Q9H3"/>
<gene>
    <name evidence="1" type="ORF">PGTUg99_029766</name>
</gene>
<organism evidence="1 2">
    <name type="scientific">Puccinia graminis f. sp. tritici</name>
    <dbReference type="NCBI Taxonomy" id="56615"/>
    <lineage>
        <taxon>Eukaryota</taxon>
        <taxon>Fungi</taxon>
        <taxon>Dikarya</taxon>
        <taxon>Basidiomycota</taxon>
        <taxon>Pucciniomycotina</taxon>
        <taxon>Pucciniomycetes</taxon>
        <taxon>Pucciniales</taxon>
        <taxon>Pucciniaceae</taxon>
        <taxon>Puccinia</taxon>
    </lineage>
</organism>
<evidence type="ECO:0000313" key="1">
    <source>
        <dbReference type="EMBL" id="KAA1109653.1"/>
    </source>
</evidence>
<protein>
    <submittedName>
        <fullName evidence="1">Uncharacterized protein</fullName>
    </submittedName>
</protein>
<proteinExistence type="predicted"/>
<name>A0A5B0Q9H3_PUCGR</name>